<keyword evidence="2" id="KW-1185">Reference proteome</keyword>
<organism evidence="1 2">
    <name type="scientific">Phytophthora nicotianae P1569</name>
    <dbReference type="NCBI Taxonomy" id="1317065"/>
    <lineage>
        <taxon>Eukaryota</taxon>
        <taxon>Sar</taxon>
        <taxon>Stramenopiles</taxon>
        <taxon>Oomycota</taxon>
        <taxon>Peronosporomycetes</taxon>
        <taxon>Peronosporales</taxon>
        <taxon>Peronosporaceae</taxon>
        <taxon>Phytophthora</taxon>
    </lineage>
</organism>
<comment type="caution">
    <text evidence="1">The sequence shown here is derived from an EMBL/GenBank/DDBJ whole genome shotgun (WGS) entry which is preliminary data.</text>
</comment>
<evidence type="ECO:0000313" key="1">
    <source>
        <dbReference type="EMBL" id="ETI30729.1"/>
    </source>
</evidence>
<evidence type="ECO:0000313" key="2">
    <source>
        <dbReference type="Proteomes" id="UP000018721"/>
    </source>
</evidence>
<proteinExistence type="predicted"/>
<name>V9DV33_PHYNI</name>
<accession>V9DV33</accession>
<protein>
    <submittedName>
        <fullName evidence="1">Uncharacterized protein</fullName>
    </submittedName>
</protein>
<dbReference type="EMBL" id="ANIZ01003862">
    <property type="protein sequence ID" value="ETI30729.1"/>
    <property type="molecule type" value="Genomic_DNA"/>
</dbReference>
<gene>
    <name evidence="1" type="ORF">F443_22166</name>
</gene>
<dbReference type="Proteomes" id="UP000018721">
    <property type="component" value="Unassembled WGS sequence"/>
</dbReference>
<reference evidence="1 2" key="1">
    <citation type="submission" date="2013-11" db="EMBL/GenBank/DDBJ databases">
        <title>The Genome Sequence of Phytophthora parasitica P1569.</title>
        <authorList>
            <consortium name="The Broad Institute Genomics Platform"/>
            <person name="Russ C."/>
            <person name="Tyler B."/>
            <person name="Panabieres F."/>
            <person name="Shan W."/>
            <person name="Tripathy S."/>
            <person name="Grunwald N."/>
            <person name="Machado M."/>
            <person name="Johnson C.S."/>
            <person name="Arredondo F."/>
            <person name="Hong C."/>
            <person name="Coffey M."/>
            <person name="Young S.K."/>
            <person name="Zeng Q."/>
            <person name="Gargeya S."/>
            <person name="Fitzgerald M."/>
            <person name="Abouelleil A."/>
            <person name="Alvarado L."/>
            <person name="Chapman S.B."/>
            <person name="Gainer-Dewar J."/>
            <person name="Goldberg J."/>
            <person name="Griggs A."/>
            <person name="Gujja S."/>
            <person name="Hansen M."/>
            <person name="Howarth C."/>
            <person name="Imamovic A."/>
            <person name="Ireland A."/>
            <person name="Larimer J."/>
            <person name="McCowan C."/>
            <person name="Murphy C."/>
            <person name="Pearson M."/>
            <person name="Poon T.W."/>
            <person name="Priest M."/>
            <person name="Roberts A."/>
            <person name="Saif S."/>
            <person name="Shea T."/>
            <person name="Sykes S."/>
            <person name="Wortman J."/>
            <person name="Nusbaum C."/>
            <person name="Birren B."/>
        </authorList>
    </citation>
    <scope>NUCLEOTIDE SEQUENCE [LARGE SCALE GENOMIC DNA]</scope>
    <source>
        <strain evidence="1 2">P1569</strain>
    </source>
</reference>
<sequence>MAAFSHALIRSWSSLFSHKWPLGPSGCTLRFRFPHRPGVLGASSSSVAIGLLLDRTASIGLGTSFGASVFCWTRSWVEALSGIILSAWTEAGAAAIGCTVL</sequence>
<dbReference type="HOGENOM" id="CLU_2297235_0_0_1"/>
<dbReference type="AlphaFoldDB" id="V9DV33"/>